<organism evidence="1 2">
    <name type="scientific">Ancylostoma ceylanicum</name>
    <dbReference type="NCBI Taxonomy" id="53326"/>
    <lineage>
        <taxon>Eukaryota</taxon>
        <taxon>Metazoa</taxon>
        <taxon>Ecdysozoa</taxon>
        <taxon>Nematoda</taxon>
        <taxon>Chromadorea</taxon>
        <taxon>Rhabditida</taxon>
        <taxon>Rhabditina</taxon>
        <taxon>Rhabditomorpha</taxon>
        <taxon>Strongyloidea</taxon>
        <taxon>Ancylostomatidae</taxon>
        <taxon>Ancylostomatinae</taxon>
        <taxon>Ancylostoma</taxon>
    </lineage>
</organism>
<gene>
    <name evidence="1" type="primary">Acey_s0129.g1499</name>
    <name evidence="1" type="ORF">Y032_0129g1499</name>
</gene>
<comment type="caution">
    <text evidence="1">The sequence shown here is derived from an EMBL/GenBank/DDBJ whole genome shotgun (WGS) entry which is preliminary data.</text>
</comment>
<protein>
    <submittedName>
        <fullName evidence="1">Uncharacterized protein</fullName>
    </submittedName>
</protein>
<dbReference type="EMBL" id="JARK01001465">
    <property type="protein sequence ID" value="EYB98683.1"/>
    <property type="molecule type" value="Genomic_DNA"/>
</dbReference>
<evidence type="ECO:0000313" key="1">
    <source>
        <dbReference type="EMBL" id="EYB98683.1"/>
    </source>
</evidence>
<keyword evidence="2" id="KW-1185">Reference proteome</keyword>
<reference evidence="2" key="1">
    <citation type="journal article" date="2015" name="Nat. Genet.">
        <title>The genome and transcriptome of the zoonotic hookworm Ancylostoma ceylanicum identify infection-specific gene families.</title>
        <authorList>
            <person name="Schwarz E.M."/>
            <person name="Hu Y."/>
            <person name="Antoshechkin I."/>
            <person name="Miller M.M."/>
            <person name="Sternberg P.W."/>
            <person name="Aroian R.V."/>
        </authorList>
    </citation>
    <scope>NUCLEOTIDE SEQUENCE</scope>
    <source>
        <strain evidence="2">HY135</strain>
    </source>
</reference>
<dbReference type="OrthoDB" id="10532668at2759"/>
<sequence length="93" mass="10172">MLQVGVQCVKPPLLRSPFWSFSRYFEIKAYFADGVFVGAQHVAVPSKASLTKFVGNRGDTEPLTDLLVADAVCTCADELTPVIREMFQSGKSS</sequence>
<name>A0A016T6V5_9BILA</name>
<dbReference type="Proteomes" id="UP000024635">
    <property type="component" value="Unassembled WGS sequence"/>
</dbReference>
<evidence type="ECO:0000313" key="2">
    <source>
        <dbReference type="Proteomes" id="UP000024635"/>
    </source>
</evidence>
<accession>A0A016T6V5</accession>
<dbReference type="AlphaFoldDB" id="A0A016T6V5"/>
<proteinExistence type="predicted"/>